<evidence type="ECO:0000256" key="5">
    <source>
        <dbReference type="ARBA" id="ARBA00023242"/>
    </source>
</evidence>
<dbReference type="GO" id="GO:0016592">
    <property type="term" value="C:mediator complex"/>
    <property type="evidence" value="ECO:0007669"/>
    <property type="project" value="InterPro"/>
</dbReference>
<evidence type="ECO:0000256" key="2">
    <source>
        <dbReference type="ARBA" id="ARBA00005389"/>
    </source>
</evidence>
<evidence type="ECO:0000256" key="1">
    <source>
        <dbReference type="ARBA" id="ARBA00004123"/>
    </source>
</evidence>
<organism evidence="8 9">
    <name type="scientific">Sphaeroforma arctica JP610</name>
    <dbReference type="NCBI Taxonomy" id="667725"/>
    <lineage>
        <taxon>Eukaryota</taxon>
        <taxon>Ichthyosporea</taxon>
        <taxon>Ichthyophonida</taxon>
        <taxon>Sphaeroforma</taxon>
    </lineage>
</organism>
<evidence type="ECO:0000256" key="4">
    <source>
        <dbReference type="ARBA" id="ARBA00023163"/>
    </source>
</evidence>
<keyword evidence="5 6" id="KW-0539">Nucleus</keyword>
<gene>
    <name evidence="6" type="primary">MED10</name>
    <name evidence="8" type="ORF">SARC_04106</name>
</gene>
<keyword evidence="4 6" id="KW-0804">Transcription</keyword>
<evidence type="ECO:0000256" key="7">
    <source>
        <dbReference type="SAM" id="MobiDB-lite"/>
    </source>
</evidence>
<dbReference type="AlphaFoldDB" id="A0A0L0G3M2"/>
<accession>A0A0L0G3M2</accession>
<keyword evidence="9" id="KW-1185">Reference proteome</keyword>
<evidence type="ECO:0000313" key="8">
    <source>
        <dbReference type="EMBL" id="KNC83645.1"/>
    </source>
</evidence>
<comment type="similarity">
    <text evidence="2 6">Belongs to the Mediator complex subunit 10 family.</text>
</comment>
<feature type="region of interest" description="Disordered" evidence="7">
    <location>
        <begin position="119"/>
        <end position="151"/>
    </location>
</feature>
<dbReference type="Proteomes" id="UP000054560">
    <property type="component" value="Unassembled WGS sequence"/>
</dbReference>
<keyword evidence="6" id="KW-0010">Activator</keyword>
<evidence type="ECO:0000313" key="9">
    <source>
        <dbReference type="Proteomes" id="UP000054560"/>
    </source>
</evidence>
<dbReference type="GeneID" id="25904610"/>
<evidence type="ECO:0000256" key="6">
    <source>
        <dbReference type="RuleBase" id="RU364146"/>
    </source>
</evidence>
<protein>
    <recommendedName>
        <fullName evidence="6">Mediator of RNA polymerase II transcription subunit 10</fullName>
    </recommendedName>
    <alternativeName>
        <fullName evidence="6">Mediator complex subunit 10</fullName>
    </alternativeName>
</protein>
<evidence type="ECO:0000256" key="3">
    <source>
        <dbReference type="ARBA" id="ARBA00023015"/>
    </source>
</evidence>
<name>A0A0L0G3M2_9EUKA</name>
<dbReference type="EMBL" id="KQ241818">
    <property type="protein sequence ID" value="KNC83645.1"/>
    <property type="molecule type" value="Genomic_DNA"/>
</dbReference>
<keyword evidence="3 6" id="KW-0805">Transcription regulation</keyword>
<dbReference type="InterPro" id="IPR019145">
    <property type="entry name" value="Mediator_Med10"/>
</dbReference>
<dbReference type="GO" id="GO:0006357">
    <property type="term" value="P:regulation of transcription by RNA polymerase II"/>
    <property type="evidence" value="ECO:0007669"/>
    <property type="project" value="InterPro"/>
</dbReference>
<comment type="subcellular location">
    <subcellularLocation>
        <location evidence="1 6">Nucleus</location>
    </subcellularLocation>
</comment>
<comment type="function">
    <text evidence="6">Component of the Mediator complex, a coactivator involved in the regulated transcription of nearly all RNA polymerase II-dependent genes. Mediator functions as a bridge to convey information from gene-specific regulatory proteins to the basal RNA polymerase II transcription machinery. Mediator is recruited to promoters by direct interactions with regulatory proteins and serves as a scaffold for the assembly of a functional preinitiation complex with RNA polymerase II and the general transcription factors.</text>
</comment>
<proteinExistence type="inferred from homology"/>
<sequence length="151" mass="16637">MHTSYCGSSVLLAASQSCNTGKVFEHLKTIDQNKDVNVQFPLDVFGCIDHDWNPDLYTSEVVRSAEANLKNTTAKVDAYATFKQTLSQSMDEIYPGERDHFLNLIKEAEELHRTDAKLAAAKQSDAEPTMDKLAVPVPDGDNSPTVMDADS</sequence>
<reference evidence="8 9" key="1">
    <citation type="submission" date="2011-02" db="EMBL/GenBank/DDBJ databases">
        <title>The Genome Sequence of Sphaeroforma arctica JP610.</title>
        <authorList>
            <consortium name="The Broad Institute Genome Sequencing Platform"/>
            <person name="Russ C."/>
            <person name="Cuomo C."/>
            <person name="Young S.K."/>
            <person name="Zeng Q."/>
            <person name="Gargeya S."/>
            <person name="Alvarado L."/>
            <person name="Berlin A."/>
            <person name="Chapman S.B."/>
            <person name="Chen Z."/>
            <person name="Freedman E."/>
            <person name="Gellesch M."/>
            <person name="Goldberg J."/>
            <person name="Griggs A."/>
            <person name="Gujja S."/>
            <person name="Heilman E."/>
            <person name="Heiman D."/>
            <person name="Howarth C."/>
            <person name="Mehta T."/>
            <person name="Neiman D."/>
            <person name="Pearson M."/>
            <person name="Roberts A."/>
            <person name="Saif S."/>
            <person name="Shea T."/>
            <person name="Shenoy N."/>
            <person name="Sisk P."/>
            <person name="Stolte C."/>
            <person name="Sykes S."/>
            <person name="White J."/>
            <person name="Yandava C."/>
            <person name="Burger G."/>
            <person name="Gray M.W."/>
            <person name="Holland P.W.H."/>
            <person name="King N."/>
            <person name="Lang F.B.F."/>
            <person name="Roger A.J."/>
            <person name="Ruiz-Trillo I."/>
            <person name="Haas B."/>
            <person name="Nusbaum C."/>
            <person name="Birren B."/>
        </authorList>
    </citation>
    <scope>NUCLEOTIDE SEQUENCE [LARGE SCALE GENOMIC DNA]</scope>
    <source>
        <strain evidence="8 9">JP610</strain>
    </source>
</reference>
<dbReference type="RefSeq" id="XP_014157547.1">
    <property type="nucleotide sequence ID" value="XM_014302072.1"/>
</dbReference>
<dbReference type="GO" id="GO:0003712">
    <property type="term" value="F:transcription coregulator activity"/>
    <property type="evidence" value="ECO:0007669"/>
    <property type="project" value="InterPro"/>
</dbReference>
<comment type="subunit">
    <text evidence="6">Component of the Mediator complex.</text>
</comment>
<dbReference type="Pfam" id="PF09748">
    <property type="entry name" value="Med10"/>
    <property type="match status" value="1"/>
</dbReference>